<dbReference type="InterPro" id="IPR011105">
    <property type="entry name" value="Cell_wall_hydrolase_SleB"/>
</dbReference>
<organism evidence="2">
    <name type="scientific">marine metagenome</name>
    <dbReference type="NCBI Taxonomy" id="408172"/>
    <lineage>
        <taxon>unclassified sequences</taxon>
        <taxon>metagenomes</taxon>
        <taxon>ecological metagenomes</taxon>
    </lineage>
</organism>
<dbReference type="AlphaFoldDB" id="A0A382BA92"/>
<dbReference type="EMBL" id="UINC01028727">
    <property type="protein sequence ID" value="SVB10222.1"/>
    <property type="molecule type" value="Genomic_DNA"/>
</dbReference>
<dbReference type="Pfam" id="PF07486">
    <property type="entry name" value="Hydrolase_2"/>
    <property type="match status" value="1"/>
</dbReference>
<protein>
    <recommendedName>
        <fullName evidence="1">Cell wall hydrolase SleB domain-containing protein</fullName>
    </recommendedName>
</protein>
<name>A0A382BA92_9ZZZZ</name>
<proteinExistence type="predicted"/>
<gene>
    <name evidence="2" type="ORF">METZ01_LOCUS163076</name>
</gene>
<evidence type="ECO:0000313" key="2">
    <source>
        <dbReference type="EMBL" id="SVB10222.1"/>
    </source>
</evidence>
<sequence>MKFFVVHCALFLIFVGIGVPSEYKYIPNVYNPSGSPLPEKELECLIQNIYFEASTQDEYGKIGVAQATLNRVDSPDFPNTICGVIHQGPRAGKNFRLCQFSWHCDGKSDRIRNRRVYKESRRIALLVFFDSKEDFTQGATHYHAVYVQPWWIKGLTRTIQLGDHIFYRKRTDS</sequence>
<dbReference type="InterPro" id="IPR042047">
    <property type="entry name" value="SleB_dom1"/>
</dbReference>
<accession>A0A382BA92</accession>
<reference evidence="2" key="1">
    <citation type="submission" date="2018-05" db="EMBL/GenBank/DDBJ databases">
        <authorList>
            <person name="Lanie J.A."/>
            <person name="Ng W.-L."/>
            <person name="Kazmierczak K.M."/>
            <person name="Andrzejewski T.M."/>
            <person name="Davidsen T.M."/>
            <person name="Wayne K.J."/>
            <person name="Tettelin H."/>
            <person name="Glass J.I."/>
            <person name="Rusch D."/>
            <person name="Podicherti R."/>
            <person name="Tsui H.-C.T."/>
            <person name="Winkler M.E."/>
        </authorList>
    </citation>
    <scope>NUCLEOTIDE SEQUENCE</scope>
</reference>
<feature type="domain" description="Cell wall hydrolase SleB" evidence="1">
    <location>
        <begin position="57"/>
        <end position="167"/>
    </location>
</feature>
<dbReference type="GO" id="GO:0016787">
    <property type="term" value="F:hydrolase activity"/>
    <property type="evidence" value="ECO:0007669"/>
    <property type="project" value="InterPro"/>
</dbReference>
<dbReference type="Gene3D" id="1.10.10.2520">
    <property type="entry name" value="Cell wall hydrolase SleB, domain 1"/>
    <property type="match status" value="1"/>
</dbReference>
<evidence type="ECO:0000259" key="1">
    <source>
        <dbReference type="Pfam" id="PF07486"/>
    </source>
</evidence>